<dbReference type="EMBL" id="GEDC01004894">
    <property type="protein sequence ID" value="JAS32404.1"/>
    <property type="molecule type" value="Transcribed_RNA"/>
</dbReference>
<evidence type="ECO:0000256" key="9">
    <source>
        <dbReference type="ARBA" id="ARBA00023242"/>
    </source>
</evidence>
<organism evidence="17">
    <name type="scientific">Clastoptera arizonana</name>
    <name type="common">Arizona spittle bug</name>
    <dbReference type="NCBI Taxonomy" id="38151"/>
    <lineage>
        <taxon>Eukaryota</taxon>
        <taxon>Metazoa</taxon>
        <taxon>Ecdysozoa</taxon>
        <taxon>Arthropoda</taxon>
        <taxon>Hexapoda</taxon>
        <taxon>Insecta</taxon>
        <taxon>Pterygota</taxon>
        <taxon>Neoptera</taxon>
        <taxon>Paraneoptera</taxon>
        <taxon>Hemiptera</taxon>
        <taxon>Auchenorrhyncha</taxon>
        <taxon>Cercopoidea</taxon>
        <taxon>Clastopteridae</taxon>
        <taxon>Clastoptera</taxon>
    </lineage>
</organism>
<dbReference type="GO" id="GO:0043998">
    <property type="term" value="F:histone H2A acetyltransferase activity"/>
    <property type="evidence" value="ECO:0007669"/>
    <property type="project" value="InterPro"/>
</dbReference>
<dbReference type="SUPFAM" id="SSF55729">
    <property type="entry name" value="Acyl-CoA N-acyltransferases (Nat)"/>
    <property type="match status" value="1"/>
</dbReference>
<dbReference type="Gene3D" id="3.40.630.30">
    <property type="match status" value="1"/>
</dbReference>
<dbReference type="GO" id="GO:1990189">
    <property type="term" value="F:protein N-terminal-serine acetyltransferase activity"/>
    <property type="evidence" value="ECO:0007669"/>
    <property type="project" value="UniProtKB-EC"/>
</dbReference>
<dbReference type="InterPro" id="IPR016181">
    <property type="entry name" value="Acyl_CoA_acyltransferase"/>
</dbReference>
<evidence type="ECO:0000256" key="3">
    <source>
        <dbReference type="ARBA" id="ARBA00008870"/>
    </source>
</evidence>
<evidence type="ECO:0000256" key="6">
    <source>
        <dbReference type="ARBA" id="ARBA00022490"/>
    </source>
</evidence>
<evidence type="ECO:0000313" key="17">
    <source>
        <dbReference type="EMBL" id="JAS32404.1"/>
    </source>
</evidence>
<gene>
    <name evidence="17" type="ORF">g.12284</name>
</gene>
<sequence>MGRKTKNKEKIQARREERAQLIAAQAVTDKANKIPDPLEPFKAFHLYKKGDFFVKFECKKVTSLNPETIDWIFKLEKDNMEVLYNTCDWGWNDKKKREEMTEDQAWYLIARGEDGTPVAFSHFRFDVDYGDEVLYCYELQLEPSVRRHGLGKFMMQILELMAFSNQMKKVILTVLNHNSTALAFFYSLNYTKDETNLDDTIYEQFCYIILSKYNKKLLK</sequence>
<dbReference type="GO" id="GO:0005737">
    <property type="term" value="C:cytoplasm"/>
    <property type="evidence" value="ECO:0007669"/>
    <property type="project" value="UniProtKB-SubCell"/>
</dbReference>
<evidence type="ECO:0000256" key="13">
    <source>
        <dbReference type="ARBA" id="ARBA00049524"/>
    </source>
</evidence>
<comment type="subcellular location">
    <subcellularLocation>
        <location evidence="2">Cytoplasm</location>
    </subcellularLocation>
    <subcellularLocation>
        <location evidence="1">Nucleus</location>
    </subcellularLocation>
</comment>
<comment type="similarity">
    <text evidence="3">Belongs to the acetyltransferase family. NAA40 subfamily.</text>
</comment>
<dbReference type="InterPro" id="IPR000182">
    <property type="entry name" value="GNAT_dom"/>
</dbReference>
<evidence type="ECO:0000259" key="16">
    <source>
        <dbReference type="PROSITE" id="PS51186"/>
    </source>
</evidence>
<keyword evidence="7" id="KW-0808">Transferase</keyword>
<dbReference type="GO" id="GO:0010485">
    <property type="term" value="F:histone H4 acetyltransferase activity"/>
    <property type="evidence" value="ECO:0007669"/>
    <property type="project" value="InterPro"/>
</dbReference>
<dbReference type="PANTHER" id="PTHR20531">
    <property type="entry name" value="N-ALPHA-ACETYLTRANSFERASE 40"/>
    <property type="match status" value="1"/>
</dbReference>
<dbReference type="CDD" id="cd04301">
    <property type="entry name" value="NAT_SF"/>
    <property type="match status" value="1"/>
</dbReference>
<evidence type="ECO:0000256" key="4">
    <source>
        <dbReference type="ARBA" id="ARBA00012950"/>
    </source>
</evidence>
<evidence type="ECO:0000256" key="7">
    <source>
        <dbReference type="ARBA" id="ARBA00022679"/>
    </source>
</evidence>
<name>A0A1B6E3A6_9HEMI</name>
<reference evidence="17" key="1">
    <citation type="submission" date="2015-12" db="EMBL/GenBank/DDBJ databases">
        <title>De novo transcriptome assembly of four potential Pierce s Disease insect vectors from Arizona vineyards.</title>
        <authorList>
            <person name="Tassone E.E."/>
        </authorList>
    </citation>
    <scope>NUCLEOTIDE SEQUENCE</scope>
</reference>
<comment type="catalytic activity">
    <reaction evidence="13">
        <text>N-terminal L-seryl-[histone H4] + acetyl-CoA = N-terminal N(alpha)-acetyl-L-seryl-[histone H4] + CoA + H(+)</text>
        <dbReference type="Rhea" id="RHEA:50596"/>
        <dbReference type="Rhea" id="RHEA-COMP:12740"/>
        <dbReference type="Rhea" id="RHEA-COMP:12743"/>
        <dbReference type="ChEBI" id="CHEBI:15378"/>
        <dbReference type="ChEBI" id="CHEBI:57287"/>
        <dbReference type="ChEBI" id="CHEBI:57288"/>
        <dbReference type="ChEBI" id="CHEBI:64738"/>
        <dbReference type="ChEBI" id="CHEBI:83690"/>
        <dbReference type="EC" id="2.3.1.257"/>
    </reaction>
</comment>
<dbReference type="EC" id="2.3.1.257" evidence="4"/>
<dbReference type="InterPro" id="IPR039949">
    <property type="entry name" value="NAA40"/>
</dbReference>
<protein>
    <recommendedName>
        <fullName evidence="5">N-alpha-acetyltransferase 40</fullName>
        <ecNumber evidence="4">2.3.1.257</ecNumber>
    </recommendedName>
    <alternativeName>
        <fullName evidence="14">N-acetyltransferase 11</fullName>
    </alternativeName>
    <alternativeName>
        <fullName evidence="15">N-alpha-acetyltransferase D</fullName>
    </alternativeName>
</protein>
<evidence type="ECO:0000256" key="1">
    <source>
        <dbReference type="ARBA" id="ARBA00004123"/>
    </source>
</evidence>
<keyword evidence="10" id="KW-0449">Lipoprotein</keyword>
<evidence type="ECO:0000256" key="14">
    <source>
        <dbReference type="ARBA" id="ARBA00079213"/>
    </source>
</evidence>
<dbReference type="PROSITE" id="PS51186">
    <property type="entry name" value="GNAT"/>
    <property type="match status" value="1"/>
</dbReference>
<evidence type="ECO:0000256" key="10">
    <source>
        <dbReference type="ARBA" id="ARBA00023288"/>
    </source>
</evidence>
<evidence type="ECO:0000256" key="2">
    <source>
        <dbReference type="ARBA" id="ARBA00004496"/>
    </source>
</evidence>
<keyword evidence="11" id="KW-0012">Acyltransferase</keyword>
<comment type="catalytic activity">
    <reaction evidence="12">
        <text>N-terminal L-seryl-[histone H2A] + acetyl-CoA = N-terminal N(alpha)-acetyl-L-seryl-[histone H2A] + CoA + H(+)</text>
        <dbReference type="Rhea" id="RHEA:50600"/>
        <dbReference type="Rhea" id="RHEA-COMP:12742"/>
        <dbReference type="Rhea" id="RHEA-COMP:12744"/>
        <dbReference type="ChEBI" id="CHEBI:15378"/>
        <dbReference type="ChEBI" id="CHEBI:57287"/>
        <dbReference type="ChEBI" id="CHEBI:57288"/>
        <dbReference type="ChEBI" id="CHEBI:64738"/>
        <dbReference type="ChEBI" id="CHEBI:83690"/>
        <dbReference type="EC" id="2.3.1.257"/>
    </reaction>
</comment>
<evidence type="ECO:0000256" key="15">
    <source>
        <dbReference type="ARBA" id="ARBA00082154"/>
    </source>
</evidence>
<dbReference type="PANTHER" id="PTHR20531:SF1">
    <property type="entry name" value="N-ALPHA-ACETYLTRANSFERASE 40"/>
    <property type="match status" value="1"/>
</dbReference>
<dbReference type="Pfam" id="PF00583">
    <property type="entry name" value="Acetyltransf_1"/>
    <property type="match status" value="1"/>
</dbReference>
<keyword evidence="9" id="KW-0539">Nucleus</keyword>
<feature type="domain" description="N-acetyltransferase" evidence="16">
    <location>
        <begin position="59"/>
        <end position="219"/>
    </location>
</feature>
<dbReference type="FunFam" id="3.40.630.30:FF:000033">
    <property type="entry name" value="N-alpha-acetyltransferase 40 isoform X1"/>
    <property type="match status" value="1"/>
</dbReference>
<proteinExistence type="inferred from homology"/>
<evidence type="ECO:0000256" key="11">
    <source>
        <dbReference type="ARBA" id="ARBA00023315"/>
    </source>
</evidence>
<dbReference type="AlphaFoldDB" id="A0A1B6E3A6"/>
<keyword evidence="6" id="KW-0963">Cytoplasm</keyword>
<evidence type="ECO:0000256" key="5">
    <source>
        <dbReference type="ARBA" id="ARBA00015043"/>
    </source>
</evidence>
<keyword evidence="8" id="KW-0519">Myristate</keyword>
<evidence type="ECO:0000256" key="12">
    <source>
        <dbReference type="ARBA" id="ARBA00047821"/>
    </source>
</evidence>
<evidence type="ECO:0000256" key="8">
    <source>
        <dbReference type="ARBA" id="ARBA00022707"/>
    </source>
</evidence>
<accession>A0A1B6E3A6</accession>
<dbReference type="GO" id="GO:0005634">
    <property type="term" value="C:nucleus"/>
    <property type="evidence" value="ECO:0007669"/>
    <property type="project" value="UniProtKB-SubCell"/>
</dbReference>